<reference evidence="2 3" key="1">
    <citation type="submission" date="2018-12" db="EMBL/GenBank/DDBJ databases">
        <authorList>
            <consortium name="Pathogen Informatics"/>
        </authorList>
    </citation>
    <scope>NUCLEOTIDE SEQUENCE [LARGE SCALE GENOMIC DNA]</scope>
    <source>
        <strain evidence="2 3">NCTC8284</strain>
    </source>
</reference>
<evidence type="ECO:0000313" key="2">
    <source>
        <dbReference type="EMBL" id="VEH68054.1"/>
    </source>
</evidence>
<dbReference type="InterPro" id="IPR042112">
    <property type="entry name" value="P_AcTrfase_dom2"/>
</dbReference>
<dbReference type="AlphaFoldDB" id="A0A448MSE0"/>
<dbReference type="KEGG" id="rpne:NCTC8284_03271"/>
<dbReference type="GO" id="GO:0016746">
    <property type="term" value="F:acyltransferase activity"/>
    <property type="evidence" value="ECO:0007669"/>
    <property type="project" value="InterPro"/>
</dbReference>
<keyword evidence="2" id="KW-0560">Oxidoreductase</keyword>
<feature type="domain" description="Phosphate acetyl/butaryl transferase" evidence="1">
    <location>
        <begin position="1"/>
        <end position="50"/>
    </location>
</feature>
<gene>
    <name evidence="2" type="primary">maeB_1</name>
    <name evidence="2" type="ORF">NCTC8284_03271</name>
</gene>
<dbReference type="EC" id="1.1.1.40" evidence="2"/>
<sequence length="50" mass="5213">MPDSPLKGSANLLVFPNLSAARISYSLLRGTTTAVTVGPILMGMNKSAHI</sequence>
<proteinExistence type="predicted"/>
<dbReference type="InterPro" id="IPR002505">
    <property type="entry name" value="PTA_PTB"/>
</dbReference>
<evidence type="ECO:0000259" key="1">
    <source>
        <dbReference type="Pfam" id="PF01515"/>
    </source>
</evidence>
<evidence type="ECO:0000313" key="3">
    <source>
        <dbReference type="Proteomes" id="UP000278733"/>
    </source>
</evidence>
<accession>A0A448MSE0</accession>
<dbReference type="SUPFAM" id="SSF53659">
    <property type="entry name" value="Isocitrate/Isopropylmalate dehydrogenase-like"/>
    <property type="match status" value="1"/>
</dbReference>
<dbReference type="Gene3D" id="3.40.50.10750">
    <property type="entry name" value="Isocitrate/Isopropylmalate dehydrogenase-like"/>
    <property type="match status" value="1"/>
</dbReference>
<dbReference type="GO" id="GO:0004473">
    <property type="term" value="F:malate dehydrogenase (decarboxylating) (NADP+) activity"/>
    <property type="evidence" value="ECO:0007669"/>
    <property type="project" value="UniProtKB-EC"/>
</dbReference>
<organism evidence="2 3">
    <name type="scientific">Rodentibacter pneumotropicus</name>
    <dbReference type="NCBI Taxonomy" id="758"/>
    <lineage>
        <taxon>Bacteria</taxon>
        <taxon>Pseudomonadati</taxon>
        <taxon>Pseudomonadota</taxon>
        <taxon>Gammaproteobacteria</taxon>
        <taxon>Pasteurellales</taxon>
        <taxon>Pasteurellaceae</taxon>
        <taxon>Rodentibacter</taxon>
    </lineage>
</organism>
<dbReference type="Pfam" id="PF01515">
    <property type="entry name" value="PTA_PTB"/>
    <property type="match status" value="1"/>
</dbReference>
<name>A0A448MSE0_9PAST</name>
<protein>
    <submittedName>
        <fullName evidence="2">NADP-dependent malic enzyme</fullName>
        <ecNumber evidence="2">1.1.1.40</ecNumber>
    </submittedName>
</protein>
<dbReference type="EMBL" id="LR134405">
    <property type="protein sequence ID" value="VEH68054.1"/>
    <property type="molecule type" value="Genomic_DNA"/>
</dbReference>
<dbReference type="Proteomes" id="UP000278733">
    <property type="component" value="Chromosome"/>
</dbReference>